<dbReference type="Proteomes" id="UP000305906">
    <property type="component" value="Unassembled WGS sequence"/>
</dbReference>
<dbReference type="AlphaFoldDB" id="A0A5R9FZ83"/>
<organism evidence="1 2">
    <name type="scientific">Streptomyces montanus</name>
    <dbReference type="NCBI Taxonomy" id="2580423"/>
    <lineage>
        <taxon>Bacteria</taxon>
        <taxon>Bacillati</taxon>
        <taxon>Actinomycetota</taxon>
        <taxon>Actinomycetes</taxon>
        <taxon>Kitasatosporales</taxon>
        <taxon>Streptomycetaceae</taxon>
        <taxon>Streptomyces</taxon>
    </lineage>
</organism>
<keyword evidence="2" id="KW-1185">Reference proteome</keyword>
<gene>
    <name evidence="1" type="ORF">FE633_10895</name>
</gene>
<name>A0A5R9FZ83_9ACTN</name>
<dbReference type="EMBL" id="VBZC01000010">
    <property type="protein sequence ID" value="TLS46053.1"/>
    <property type="molecule type" value="Genomic_DNA"/>
</dbReference>
<accession>A0A5R9FZ83</accession>
<proteinExistence type="predicted"/>
<evidence type="ECO:0000313" key="2">
    <source>
        <dbReference type="Proteomes" id="UP000305906"/>
    </source>
</evidence>
<reference evidence="1 2" key="1">
    <citation type="submission" date="2019-05" db="EMBL/GenBank/DDBJ databases">
        <title>Streptomyces sp. NEAU-C151, a novel actinomycete isolated from soil.</title>
        <authorList>
            <person name="Han L."/>
            <person name="Jiang H."/>
        </authorList>
    </citation>
    <scope>NUCLEOTIDE SEQUENCE [LARGE SCALE GENOMIC DNA]</scope>
    <source>
        <strain evidence="1 2">NEAU-C151</strain>
    </source>
</reference>
<sequence>MGDAVKPETLRSAIASAVAELKSYEVPDECVRLGLAPGNEGDAFKSKFRYVMHRLRPLAIPELTAVARKVLDEYEAPELEQVLASLGMTGVDGEFKNLIFAANGPKPEIVLRDAVNNRLDIVRNAQYCLTYTRPLGAAGLSWAELVSWWQETNPAVSGDQAAASGHLCERLAESLASPPEEVLFHTYAALYLREGGLALPALIPQVYLHYDPYTAKTRTAPGPLARQRMDFLLLLPHRVRVVLEVDGQQHYSVNGQANPKLYAQMVSEDRQLKLSGYEVYRFGGHELDQNGGPRVVAGFFRELFGRYDIPLPPAVSASSA</sequence>
<comment type="caution">
    <text evidence="1">The sequence shown here is derived from an EMBL/GenBank/DDBJ whole genome shotgun (WGS) entry which is preliminary data.</text>
</comment>
<evidence type="ECO:0000313" key="1">
    <source>
        <dbReference type="EMBL" id="TLS46053.1"/>
    </source>
</evidence>
<dbReference type="RefSeq" id="WP_138044920.1">
    <property type="nucleotide sequence ID" value="NZ_VBZC01000010.1"/>
</dbReference>
<evidence type="ECO:0008006" key="3">
    <source>
        <dbReference type="Google" id="ProtNLM"/>
    </source>
</evidence>
<protein>
    <recommendedName>
        <fullName evidence="3">AbiJ-NTD3 domain-containing protein</fullName>
    </recommendedName>
</protein>